<dbReference type="Gene3D" id="3.60.10.10">
    <property type="entry name" value="Endonuclease/exonuclease/phosphatase"/>
    <property type="match status" value="1"/>
</dbReference>
<keyword evidence="3" id="KW-1185">Reference proteome</keyword>
<dbReference type="Pfam" id="PF14529">
    <property type="entry name" value="Exo_endo_phos_2"/>
    <property type="match status" value="1"/>
</dbReference>
<dbReference type="GO" id="GO:0003824">
    <property type="term" value="F:catalytic activity"/>
    <property type="evidence" value="ECO:0007669"/>
    <property type="project" value="InterPro"/>
</dbReference>
<evidence type="ECO:0000259" key="1">
    <source>
        <dbReference type="Pfam" id="PF14529"/>
    </source>
</evidence>
<evidence type="ECO:0000313" key="2">
    <source>
        <dbReference type="EMBL" id="CAK1544592.1"/>
    </source>
</evidence>
<dbReference type="AlphaFoldDB" id="A0AAV1J524"/>
<proteinExistence type="predicted"/>
<name>A0AAV1J524_9NEOP</name>
<reference evidence="2 3" key="1">
    <citation type="submission" date="2023-11" db="EMBL/GenBank/DDBJ databases">
        <authorList>
            <person name="Okamura Y."/>
        </authorList>
    </citation>
    <scope>NUCLEOTIDE SEQUENCE [LARGE SCALE GENOMIC DNA]</scope>
</reference>
<dbReference type="GO" id="GO:0061343">
    <property type="term" value="P:cell adhesion involved in heart morphogenesis"/>
    <property type="evidence" value="ECO:0007669"/>
    <property type="project" value="TreeGrafter"/>
</dbReference>
<dbReference type="InterPro" id="IPR005135">
    <property type="entry name" value="Endo/exonuclease/phosphatase"/>
</dbReference>
<feature type="domain" description="Endonuclease/exonuclease/phosphatase" evidence="1">
    <location>
        <begin position="114"/>
        <end position="222"/>
    </location>
</feature>
<dbReference type="GO" id="GO:0007508">
    <property type="term" value="P:larval heart development"/>
    <property type="evidence" value="ECO:0007669"/>
    <property type="project" value="TreeGrafter"/>
</dbReference>
<accession>A0AAV1J524</accession>
<comment type="caution">
    <text evidence="2">The sequence shown here is derived from an EMBL/GenBank/DDBJ whole genome shotgun (WGS) entry which is preliminary data.</text>
</comment>
<dbReference type="PANTHER" id="PTHR33395">
    <property type="entry name" value="TRANSCRIPTASE, PUTATIVE-RELATED-RELATED"/>
    <property type="match status" value="1"/>
</dbReference>
<dbReference type="SUPFAM" id="SSF56219">
    <property type="entry name" value="DNase I-like"/>
    <property type="match status" value="1"/>
</dbReference>
<evidence type="ECO:0000313" key="3">
    <source>
        <dbReference type="Proteomes" id="UP001497472"/>
    </source>
</evidence>
<protein>
    <recommendedName>
        <fullName evidence="1">Endonuclease/exonuclease/phosphatase domain-containing protein</fullName>
    </recommendedName>
</protein>
<organism evidence="2 3">
    <name type="scientific">Leptosia nina</name>
    <dbReference type="NCBI Taxonomy" id="320188"/>
    <lineage>
        <taxon>Eukaryota</taxon>
        <taxon>Metazoa</taxon>
        <taxon>Ecdysozoa</taxon>
        <taxon>Arthropoda</taxon>
        <taxon>Hexapoda</taxon>
        <taxon>Insecta</taxon>
        <taxon>Pterygota</taxon>
        <taxon>Neoptera</taxon>
        <taxon>Endopterygota</taxon>
        <taxon>Lepidoptera</taxon>
        <taxon>Glossata</taxon>
        <taxon>Ditrysia</taxon>
        <taxon>Papilionoidea</taxon>
        <taxon>Pieridae</taxon>
        <taxon>Pierinae</taxon>
        <taxon>Leptosia</taxon>
    </lineage>
</organism>
<sequence>MSITCYYQNVRGLNSKTATFRLNVLNCNYDIIILSETWLNASVYNSEIFDDRYNVYRRDRSSSTHSKHKTTGGGVLIAVLKTLPSQRLNSFESDCEDLWVSIKTSRGSKSINLNICAIYISPPVKRTILETFIDKATESLEQIMLQNCNSTFIVGDFNLGGIKWFSESNKHKVTNKGNNLFKTFIDFTHLNGLNQLNNISNVKGNILDLVLTTETNLSAVNESQFPLSIIDSYHPPLIIDIPIPSTAYTSPYYAKAKPSSQTFANVTTHLLKQLLIILNGSMNSMHALTSIK</sequence>
<dbReference type="GO" id="GO:0031012">
    <property type="term" value="C:extracellular matrix"/>
    <property type="evidence" value="ECO:0007669"/>
    <property type="project" value="TreeGrafter"/>
</dbReference>
<dbReference type="Proteomes" id="UP001497472">
    <property type="component" value="Unassembled WGS sequence"/>
</dbReference>
<dbReference type="PANTHER" id="PTHR33395:SF22">
    <property type="entry name" value="REVERSE TRANSCRIPTASE DOMAIN-CONTAINING PROTEIN"/>
    <property type="match status" value="1"/>
</dbReference>
<dbReference type="EMBL" id="CAVLEF010000005">
    <property type="protein sequence ID" value="CAK1544592.1"/>
    <property type="molecule type" value="Genomic_DNA"/>
</dbReference>
<dbReference type="InterPro" id="IPR036691">
    <property type="entry name" value="Endo/exonu/phosph_ase_sf"/>
</dbReference>
<gene>
    <name evidence="2" type="ORF">LNINA_LOCUS4322</name>
</gene>